<dbReference type="AlphaFoldDB" id="A0AA39U9S0"/>
<dbReference type="InterPro" id="IPR008146">
    <property type="entry name" value="Gln_synth_cat_dom"/>
</dbReference>
<protein>
    <recommendedName>
        <fullName evidence="4">GS catalytic domain-containing protein</fullName>
    </recommendedName>
</protein>
<accession>A0AA39U9S0</accession>
<gene>
    <name evidence="5" type="ORF">IW261DRAFT_1470514</name>
</gene>
<dbReference type="PANTHER" id="PTHR43785:SF2">
    <property type="entry name" value="TYPE-1 GLUTAMINE SYNTHETASE 1"/>
    <property type="match status" value="1"/>
</dbReference>
<sequence>MSLDYSHGVQYAPSTVSAAPALKAEDLEDLGIAYVRLTWIDLTSVIRYRVIPIAYFLKMLKSQRPSIAMVKCAFGLVYLNMAEDFLPMGEYLYVIDLSTLRLCPYEEGTASVMGWFQEKAPVTGADGQPTVEVGVCPRGTLRRVVEQARKDAAVEYLFILLKSTNPVQAVNYHHWSASGGLPSGAIETKVLREITDSLIKAGVDVTMYHAEAAPGQYEVHGLRATFAPRVLHEQYRVAPAHVHVSVHPINGPKKTANGLSFAESSFIAGVLKELPSMAAVTLPTPSSYKRVVDGVWSGGTYVCWGTENREAPIRLTNPKSPSSRNFELRFLDGTCNPYLALALVLASGSTAIMNQETLTLVDCPGPLTAAQMSAEEREAHGITDRLPLNWESARELFASSEIAGKIFGKELKDQYLSVNKLLRNCLEQDKQESEKLTRMVEFY</sequence>
<proteinExistence type="inferred from homology"/>
<dbReference type="PANTHER" id="PTHR43785">
    <property type="entry name" value="GAMMA-GLUTAMYLPUTRESCINE SYNTHETASE"/>
    <property type="match status" value="1"/>
</dbReference>
<evidence type="ECO:0000259" key="4">
    <source>
        <dbReference type="PROSITE" id="PS51987"/>
    </source>
</evidence>
<feature type="domain" description="GS catalytic" evidence="4">
    <location>
        <begin position="87"/>
        <end position="443"/>
    </location>
</feature>
<keyword evidence="6" id="KW-1185">Reference proteome</keyword>
<dbReference type="Proteomes" id="UP001175227">
    <property type="component" value="Unassembled WGS sequence"/>
</dbReference>
<dbReference type="SMART" id="SM01230">
    <property type="entry name" value="Gln-synt_C"/>
    <property type="match status" value="1"/>
</dbReference>
<dbReference type="Pfam" id="PF00120">
    <property type="entry name" value="Gln-synt_C"/>
    <property type="match status" value="1"/>
</dbReference>
<dbReference type="GO" id="GO:0004356">
    <property type="term" value="F:glutamine synthetase activity"/>
    <property type="evidence" value="ECO:0007669"/>
    <property type="project" value="InterPro"/>
</dbReference>
<evidence type="ECO:0000256" key="1">
    <source>
        <dbReference type="ARBA" id="ARBA00022598"/>
    </source>
</evidence>
<evidence type="ECO:0000313" key="5">
    <source>
        <dbReference type="EMBL" id="KAK0481392.1"/>
    </source>
</evidence>
<dbReference type="SUPFAM" id="SSF55931">
    <property type="entry name" value="Glutamine synthetase/guanido kinase"/>
    <property type="match status" value="1"/>
</dbReference>
<dbReference type="EMBL" id="JAUEPR010000008">
    <property type="protein sequence ID" value="KAK0481392.1"/>
    <property type="molecule type" value="Genomic_DNA"/>
</dbReference>
<evidence type="ECO:0000313" key="6">
    <source>
        <dbReference type="Proteomes" id="UP001175227"/>
    </source>
</evidence>
<name>A0AA39U9S0_9AGAR</name>
<evidence type="ECO:0000256" key="3">
    <source>
        <dbReference type="RuleBase" id="RU000384"/>
    </source>
</evidence>
<organism evidence="5 6">
    <name type="scientific">Armillaria novae-zelandiae</name>
    <dbReference type="NCBI Taxonomy" id="153914"/>
    <lineage>
        <taxon>Eukaryota</taxon>
        <taxon>Fungi</taxon>
        <taxon>Dikarya</taxon>
        <taxon>Basidiomycota</taxon>
        <taxon>Agaricomycotina</taxon>
        <taxon>Agaricomycetes</taxon>
        <taxon>Agaricomycetidae</taxon>
        <taxon>Agaricales</taxon>
        <taxon>Marasmiineae</taxon>
        <taxon>Physalacriaceae</taxon>
        <taxon>Armillaria</taxon>
    </lineage>
</organism>
<evidence type="ECO:0000256" key="2">
    <source>
        <dbReference type="PROSITE-ProRule" id="PRU01331"/>
    </source>
</evidence>
<reference evidence="5" key="1">
    <citation type="submission" date="2023-06" db="EMBL/GenBank/DDBJ databases">
        <authorList>
            <consortium name="Lawrence Berkeley National Laboratory"/>
            <person name="Ahrendt S."/>
            <person name="Sahu N."/>
            <person name="Indic B."/>
            <person name="Wong-Bajracharya J."/>
            <person name="Merenyi Z."/>
            <person name="Ke H.-M."/>
            <person name="Monk M."/>
            <person name="Kocsube S."/>
            <person name="Drula E."/>
            <person name="Lipzen A."/>
            <person name="Balint B."/>
            <person name="Henrissat B."/>
            <person name="Andreopoulos B."/>
            <person name="Martin F.M."/>
            <person name="Harder C.B."/>
            <person name="Rigling D."/>
            <person name="Ford K.L."/>
            <person name="Foster G.D."/>
            <person name="Pangilinan J."/>
            <person name="Papanicolaou A."/>
            <person name="Barry K."/>
            <person name="LaButti K."/>
            <person name="Viragh M."/>
            <person name="Koriabine M."/>
            <person name="Yan M."/>
            <person name="Riley R."/>
            <person name="Champramary S."/>
            <person name="Plett K.L."/>
            <person name="Tsai I.J."/>
            <person name="Slot J."/>
            <person name="Sipos G."/>
            <person name="Plett J."/>
            <person name="Nagy L.G."/>
            <person name="Grigoriev I.V."/>
        </authorList>
    </citation>
    <scope>NUCLEOTIDE SEQUENCE</scope>
    <source>
        <strain evidence="5">ICMP 16352</strain>
    </source>
</reference>
<keyword evidence="1" id="KW-0436">Ligase</keyword>
<dbReference type="InterPro" id="IPR014746">
    <property type="entry name" value="Gln_synth/guanido_kin_cat_dom"/>
</dbReference>
<dbReference type="Gene3D" id="3.30.590.10">
    <property type="entry name" value="Glutamine synthetase/guanido kinase, catalytic domain"/>
    <property type="match status" value="2"/>
</dbReference>
<comment type="similarity">
    <text evidence="2 3">Belongs to the glutamine synthetase family.</text>
</comment>
<dbReference type="PROSITE" id="PS51987">
    <property type="entry name" value="GS_CATALYTIC"/>
    <property type="match status" value="1"/>
</dbReference>
<comment type="caution">
    <text evidence="5">The sequence shown here is derived from an EMBL/GenBank/DDBJ whole genome shotgun (WGS) entry which is preliminary data.</text>
</comment>